<keyword evidence="1" id="KW-0812">Transmembrane</keyword>
<keyword evidence="1" id="KW-0472">Membrane</keyword>
<reference evidence="2 3" key="1">
    <citation type="submission" date="2017-09" db="EMBL/GenBank/DDBJ databases">
        <title>WGS assembly of Aquilegia coerulea Goldsmith.</title>
        <authorList>
            <person name="Hodges S."/>
            <person name="Kramer E."/>
            <person name="Nordborg M."/>
            <person name="Tomkins J."/>
            <person name="Borevitz J."/>
            <person name="Derieg N."/>
            <person name="Yan J."/>
            <person name="Mihaltcheva S."/>
            <person name="Hayes R.D."/>
            <person name="Rokhsar D."/>
        </authorList>
    </citation>
    <scope>NUCLEOTIDE SEQUENCE [LARGE SCALE GENOMIC DNA]</scope>
    <source>
        <strain evidence="3">cv. Goldsmith</strain>
    </source>
</reference>
<proteinExistence type="predicted"/>
<name>A0A2G5CMQ1_AQUCA</name>
<gene>
    <name evidence="2" type="ORF">AQUCO_04400012v1</name>
</gene>
<accession>A0A2G5CMQ1</accession>
<dbReference type="Proteomes" id="UP000230069">
    <property type="component" value="Unassembled WGS sequence"/>
</dbReference>
<feature type="transmembrane region" description="Helical" evidence="1">
    <location>
        <begin position="12"/>
        <end position="37"/>
    </location>
</feature>
<dbReference type="AlphaFoldDB" id="A0A2G5CMQ1"/>
<dbReference type="EMBL" id="KZ305061">
    <property type="protein sequence ID" value="PIA32518.1"/>
    <property type="molecule type" value="Genomic_DNA"/>
</dbReference>
<organism evidence="2 3">
    <name type="scientific">Aquilegia coerulea</name>
    <name type="common">Rocky mountain columbine</name>
    <dbReference type="NCBI Taxonomy" id="218851"/>
    <lineage>
        <taxon>Eukaryota</taxon>
        <taxon>Viridiplantae</taxon>
        <taxon>Streptophyta</taxon>
        <taxon>Embryophyta</taxon>
        <taxon>Tracheophyta</taxon>
        <taxon>Spermatophyta</taxon>
        <taxon>Magnoliopsida</taxon>
        <taxon>Ranunculales</taxon>
        <taxon>Ranunculaceae</taxon>
        <taxon>Thalictroideae</taxon>
        <taxon>Aquilegia</taxon>
    </lineage>
</organism>
<keyword evidence="1" id="KW-1133">Transmembrane helix</keyword>
<evidence type="ECO:0000313" key="3">
    <source>
        <dbReference type="Proteomes" id="UP000230069"/>
    </source>
</evidence>
<keyword evidence="3" id="KW-1185">Reference proteome</keyword>
<sequence length="94" mass="10789">MSSKSIVMNFSYCSSIFFVSICSMYSILLTIAYLYLFFRVFCQGGKTSYVVSLCFHASHFCSFCDIFTMCYLISKCIVIMNHISIITQQECSKL</sequence>
<dbReference type="InParanoid" id="A0A2G5CMQ1"/>
<evidence type="ECO:0000313" key="2">
    <source>
        <dbReference type="EMBL" id="PIA32518.1"/>
    </source>
</evidence>
<evidence type="ECO:0000256" key="1">
    <source>
        <dbReference type="SAM" id="Phobius"/>
    </source>
</evidence>
<protein>
    <submittedName>
        <fullName evidence="2">Uncharacterized protein</fullName>
    </submittedName>
</protein>